<protein>
    <submittedName>
        <fullName evidence="2">Uncharacterized protein</fullName>
    </submittedName>
</protein>
<accession>A0ABR4HL23</accession>
<gene>
    <name evidence="2" type="ORF">BDW59DRAFT_166468</name>
</gene>
<feature type="region of interest" description="Disordered" evidence="1">
    <location>
        <begin position="265"/>
        <end position="290"/>
    </location>
</feature>
<comment type="caution">
    <text evidence="2">The sequence shown here is derived from an EMBL/GenBank/DDBJ whole genome shotgun (WGS) entry which is preliminary data.</text>
</comment>
<organism evidence="2 3">
    <name type="scientific">Aspergillus cavernicola</name>
    <dbReference type="NCBI Taxonomy" id="176166"/>
    <lineage>
        <taxon>Eukaryota</taxon>
        <taxon>Fungi</taxon>
        <taxon>Dikarya</taxon>
        <taxon>Ascomycota</taxon>
        <taxon>Pezizomycotina</taxon>
        <taxon>Eurotiomycetes</taxon>
        <taxon>Eurotiomycetidae</taxon>
        <taxon>Eurotiales</taxon>
        <taxon>Aspergillaceae</taxon>
        <taxon>Aspergillus</taxon>
        <taxon>Aspergillus subgen. Nidulantes</taxon>
    </lineage>
</organism>
<evidence type="ECO:0000256" key="1">
    <source>
        <dbReference type="SAM" id="MobiDB-lite"/>
    </source>
</evidence>
<proteinExistence type="predicted"/>
<sequence length="290" mass="30980">MAQPNKELELTTAQRIHNQESKKVEDIWGSDIYKRLNQVSDSATYAKSCRALARACISWSLATIRINRAVYIRCSNYQGRGRKSGPGVSPVDILLASRMTTTTELTADERKQIGALLDGFGLLVPVSEEATDADEVGVELCMNQPQAAQAEVLDDDQLAAAPAKCDTVEPHDSISARKGPSCGSARSSNSIVATMNETESAQSTPAVESEAPATSESQIFAASNSQPGVVPSTEAQEESSYEGNIPDSWDSIEAAWNNLLHEADFAKSPYPGEPDASIPAAEEGSSSNRN</sequence>
<reference evidence="2 3" key="1">
    <citation type="submission" date="2024-07" db="EMBL/GenBank/DDBJ databases">
        <title>Section-level genome sequencing and comparative genomics of Aspergillus sections Usti and Cavernicolus.</title>
        <authorList>
            <consortium name="Lawrence Berkeley National Laboratory"/>
            <person name="Nybo J.L."/>
            <person name="Vesth T.C."/>
            <person name="Theobald S."/>
            <person name="Frisvad J.C."/>
            <person name="Larsen T.O."/>
            <person name="Kjaerboelling I."/>
            <person name="Rothschild-Mancinelli K."/>
            <person name="Lyhne E.K."/>
            <person name="Kogle M.E."/>
            <person name="Barry K."/>
            <person name="Clum A."/>
            <person name="Na H."/>
            <person name="Ledsgaard L."/>
            <person name="Lin J."/>
            <person name="Lipzen A."/>
            <person name="Kuo A."/>
            <person name="Riley R."/>
            <person name="Mondo S."/>
            <person name="LaButti K."/>
            <person name="Haridas S."/>
            <person name="Pangalinan J."/>
            <person name="Salamov A.A."/>
            <person name="Simmons B.A."/>
            <person name="Magnuson J.K."/>
            <person name="Chen J."/>
            <person name="Drula E."/>
            <person name="Henrissat B."/>
            <person name="Wiebenga A."/>
            <person name="Lubbers R.J."/>
            <person name="Gomes A.C."/>
            <person name="Makela M.R."/>
            <person name="Stajich J."/>
            <person name="Grigoriev I.V."/>
            <person name="Mortensen U.H."/>
            <person name="De vries R.P."/>
            <person name="Baker S.E."/>
            <person name="Andersen M.R."/>
        </authorList>
    </citation>
    <scope>NUCLEOTIDE SEQUENCE [LARGE SCALE GENOMIC DNA]</scope>
    <source>
        <strain evidence="2 3">CBS 600.67</strain>
    </source>
</reference>
<dbReference type="Proteomes" id="UP001610335">
    <property type="component" value="Unassembled WGS sequence"/>
</dbReference>
<evidence type="ECO:0000313" key="3">
    <source>
        <dbReference type="Proteomes" id="UP001610335"/>
    </source>
</evidence>
<feature type="compositionally biased region" description="Polar residues" evidence="1">
    <location>
        <begin position="184"/>
        <end position="227"/>
    </location>
</feature>
<dbReference type="EMBL" id="JBFXLS010000104">
    <property type="protein sequence ID" value="KAL2816184.1"/>
    <property type="molecule type" value="Genomic_DNA"/>
</dbReference>
<feature type="region of interest" description="Disordered" evidence="1">
    <location>
        <begin position="165"/>
        <end position="248"/>
    </location>
</feature>
<feature type="compositionally biased region" description="Basic and acidic residues" evidence="1">
    <location>
        <begin position="166"/>
        <end position="175"/>
    </location>
</feature>
<keyword evidence="3" id="KW-1185">Reference proteome</keyword>
<name>A0ABR4HL23_9EURO</name>
<evidence type="ECO:0000313" key="2">
    <source>
        <dbReference type="EMBL" id="KAL2816184.1"/>
    </source>
</evidence>